<gene>
    <name evidence="2" type="ORF">J2T57_003160</name>
</gene>
<comment type="caution">
    <text evidence="2">The sequence shown here is derived from an EMBL/GenBank/DDBJ whole genome shotgun (WGS) entry which is preliminary data.</text>
</comment>
<dbReference type="EMBL" id="JALJXV010000007">
    <property type="protein sequence ID" value="MCP1676005.1"/>
    <property type="molecule type" value="Genomic_DNA"/>
</dbReference>
<keyword evidence="1" id="KW-0812">Transmembrane</keyword>
<dbReference type="AlphaFoldDB" id="A0AAE3G559"/>
<dbReference type="RefSeq" id="WP_253480464.1">
    <property type="nucleotide sequence ID" value="NZ_JALJXV010000007.1"/>
</dbReference>
<feature type="transmembrane region" description="Helical" evidence="1">
    <location>
        <begin position="41"/>
        <end position="60"/>
    </location>
</feature>
<reference evidence="2" key="1">
    <citation type="submission" date="2022-03" db="EMBL/GenBank/DDBJ databases">
        <title>Genomic Encyclopedia of Type Strains, Phase III (KMG-III): the genomes of soil and plant-associated and newly described type strains.</title>
        <authorList>
            <person name="Whitman W."/>
        </authorList>
    </citation>
    <scope>NUCLEOTIDE SEQUENCE</scope>
    <source>
        <strain evidence="2">ANL 6-2</strain>
    </source>
</reference>
<protein>
    <submittedName>
        <fullName evidence="2">Uncharacterized membrane protein YccF (DUF307 family)</fullName>
    </submittedName>
</protein>
<keyword evidence="1" id="KW-0472">Membrane</keyword>
<name>A0AAE3G559_9GAMM</name>
<feature type="transmembrane region" description="Helical" evidence="1">
    <location>
        <begin position="72"/>
        <end position="97"/>
    </location>
</feature>
<feature type="transmembrane region" description="Helical" evidence="1">
    <location>
        <begin position="6"/>
        <end position="21"/>
    </location>
</feature>
<evidence type="ECO:0000313" key="2">
    <source>
        <dbReference type="EMBL" id="MCP1676005.1"/>
    </source>
</evidence>
<organism evidence="2 3">
    <name type="scientific">Natronocella acetinitrilica</name>
    <dbReference type="NCBI Taxonomy" id="414046"/>
    <lineage>
        <taxon>Bacteria</taxon>
        <taxon>Pseudomonadati</taxon>
        <taxon>Pseudomonadota</taxon>
        <taxon>Gammaproteobacteria</taxon>
        <taxon>Chromatiales</taxon>
        <taxon>Ectothiorhodospiraceae</taxon>
        <taxon>Natronocella</taxon>
    </lineage>
</organism>
<keyword evidence="1" id="KW-1133">Transmembrane helix</keyword>
<keyword evidence="3" id="KW-1185">Reference proteome</keyword>
<sequence>MPFIELKVLLVAALLGLGFYYRRRRLPLLVEPTHRRARGILGVAGTLLLALGWLIIRGLLVSHGHLLASLSTAFVAFFGVPVLLMLGLSMIVVAIWFSFDSVISYLDFVTGEPKRGDD</sequence>
<dbReference type="Proteomes" id="UP001205843">
    <property type="component" value="Unassembled WGS sequence"/>
</dbReference>
<proteinExistence type="predicted"/>
<accession>A0AAE3G559</accession>
<evidence type="ECO:0000313" key="3">
    <source>
        <dbReference type="Proteomes" id="UP001205843"/>
    </source>
</evidence>
<evidence type="ECO:0000256" key="1">
    <source>
        <dbReference type="SAM" id="Phobius"/>
    </source>
</evidence>